<proteinExistence type="predicted"/>
<dbReference type="RefSeq" id="WP_345091899.1">
    <property type="nucleotide sequence ID" value="NZ_BAABCS010000010.1"/>
</dbReference>
<accession>A0ABP7UM80</accession>
<organism evidence="2 3">
    <name type="scientific">Flavobacterium chungnamense</name>
    <dbReference type="NCBI Taxonomy" id="706182"/>
    <lineage>
        <taxon>Bacteria</taxon>
        <taxon>Pseudomonadati</taxon>
        <taxon>Bacteroidota</taxon>
        <taxon>Flavobacteriia</taxon>
        <taxon>Flavobacteriales</taxon>
        <taxon>Flavobacteriaceae</taxon>
        <taxon>Flavobacterium</taxon>
    </lineage>
</organism>
<evidence type="ECO:0000256" key="1">
    <source>
        <dbReference type="SAM" id="Phobius"/>
    </source>
</evidence>
<name>A0ABP7UM80_9FLAO</name>
<feature type="transmembrane region" description="Helical" evidence="1">
    <location>
        <begin position="42"/>
        <end position="60"/>
    </location>
</feature>
<gene>
    <name evidence="2" type="ORF">GCM10022388_11190</name>
</gene>
<sequence>MNLNKFSKENLTIAFYTIYILIAGVCYELFPGDAKTPNFGVLLFYLMVPISLIYFMVHLVRQLYGGKNHVKCLIIHGVVWVSILVILSSFVK</sequence>
<dbReference type="Proteomes" id="UP001500426">
    <property type="component" value="Unassembled WGS sequence"/>
</dbReference>
<feature type="transmembrane region" description="Helical" evidence="1">
    <location>
        <begin position="12"/>
        <end position="30"/>
    </location>
</feature>
<keyword evidence="1" id="KW-1133">Transmembrane helix</keyword>
<evidence type="ECO:0000313" key="3">
    <source>
        <dbReference type="Proteomes" id="UP001500426"/>
    </source>
</evidence>
<feature type="transmembrane region" description="Helical" evidence="1">
    <location>
        <begin position="72"/>
        <end position="91"/>
    </location>
</feature>
<reference evidence="3" key="1">
    <citation type="journal article" date="2019" name="Int. J. Syst. Evol. Microbiol.">
        <title>The Global Catalogue of Microorganisms (GCM) 10K type strain sequencing project: providing services to taxonomists for standard genome sequencing and annotation.</title>
        <authorList>
            <consortium name="The Broad Institute Genomics Platform"/>
            <consortium name="The Broad Institute Genome Sequencing Center for Infectious Disease"/>
            <person name="Wu L."/>
            <person name="Ma J."/>
        </authorList>
    </citation>
    <scope>NUCLEOTIDE SEQUENCE [LARGE SCALE GENOMIC DNA]</scope>
    <source>
        <strain evidence="3">JCM 17068</strain>
    </source>
</reference>
<keyword evidence="3" id="KW-1185">Reference proteome</keyword>
<dbReference type="EMBL" id="BAABCS010000010">
    <property type="protein sequence ID" value="GAA4047386.1"/>
    <property type="molecule type" value="Genomic_DNA"/>
</dbReference>
<protein>
    <submittedName>
        <fullName evidence="2">Uncharacterized protein</fullName>
    </submittedName>
</protein>
<comment type="caution">
    <text evidence="2">The sequence shown here is derived from an EMBL/GenBank/DDBJ whole genome shotgun (WGS) entry which is preliminary data.</text>
</comment>
<keyword evidence="1" id="KW-0472">Membrane</keyword>
<keyword evidence="1" id="KW-0812">Transmembrane</keyword>
<evidence type="ECO:0000313" key="2">
    <source>
        <dbReference type="EMBL" id="GAA4047386.1"/>
    </source>
</evidence>